<evidence type="ECO:0000313" key="7">
    <source>
        <dbReference type="EMBL" id="MEY8019077.1"/>
    </source>
</evidence>
<evidence type="ECO:0000313" key="1">
    <source>
        <dbReference type="EMBL" id="MEY8016899.1"/>
    </source>
</evidence>
<evidence type="ECO:0000313" key="4">
    <source>
        <dbReference type="EMBL" id="MEY8017453.1"/>
    </source>
</evidence>
<dbReference type="EMBL" id="JBGEDP010000001">
    <property type="protein sequence ID" value="MEY8017457.1"/>
    <property type="molecule type" value="Genomic_DNA"/>
</dbReference>
<evidence type="ECO:0000313" key="5">
    <source>
        <dbReference type="EMBL" id="MEY8017457.1"/>
    </source>
</evidence>
<dbReference type="InterPro" id="IPR010921">
    <property type="entry name" value="Trp_repressor/repl_initiator"/>
</dbReference>
<proteinExistence type="predicted"/>
<evidence type="ECO:0000313" key="2">
    <source>
        <dbReference type="EMBL" id="MEY8017413.1"/>
    </source>
</evidence>
<dbReference type="RefSeq" id="WP_369739254.1">
    <property type="nucleotide sequence ID" value="NZ_JBGEDP010000001.1"/>
</dbReference>
<organism evidence="1 8">
    <name type="scientific">Mycobacterium servetii</name>
    <dbReference type="NCBI Taxonomy" id="3237418"/>
    <lineage>
        <taxon>Bacteria</taxon>
        <taxon>Bacillati</taxon>
        <taxon>Actinomycetota</taxon>
        <taxon>Actinomycetes</taxon>
        <taxon>Mycobacteriales</taxon>
        <taxon>Mycobacteriaceae</taxon>
        <taxon>Mycobacterium</taxon>
    </lineage>
</organism>
<accession>A0ABV4C2X8</accession>
<gene>
    <name evidence="1" type="ORF">AB8998_18815</name>
    <name evidence="2" type="ORF">AB8998_21655</name>
    <name evidence="3" type="ORF">AB8998_21690</name>
    <name evidence="4" type="ORF">AB8998_21955</name>
    <name evidence="5" type="ORF">AB8998_21985</name>
    <name evidence="6" type="ORF">AB8998_22000</name>
    <name evidence="7" type="ORF">AB8998_30975</name>
</gene>
<dbReference type="Proteomes" id="UP001564760">
    <property type="component" value="Unassembled WGS sequence"/>
</dbReference>
<keyword evidence="8" id="KW-1185">Reference proteome</keyword>
<dbReference type="EMBL" id="JBGEDP010000001">
    <property type="protein sequence ID" value="MEY8017459.1"/>
    <property type="molecule type" value="Genomic_DNA"/>
</dbReference>
<evidence type="ECO:0000313" key="6">
    <source>
        <dbReference type="EMBL" id="MEY8017459.1"/>
    </source>
</evidence>
<evidence type="ECO:0008006" key="9">
    <source>
        <dbReference type="Google" id="ProtNLM"/>
    </source>
</evidence>
<name>A0ABV4C2X8_9MYCO</name>
<reference evidence="1 8" key="1">
    <citation type="submission" date="2024-08" db="EMBL/GenBank/DDBJ databases">
        <title>Mycobacterium servetensis sp. nov., a novel rapid-growing mycobacterial species recovered from a human patient in Zaragoza, Spain.</title>
        <authorList>
            <person name="Tristancho-Baro A.I."/>
            <person name="Buenestado-Serrano S."/>
            <person name="Garcia De Viedma D."/>
            <person name="Milagro-Beamonte A."/>
            <person name="Burillo N."/>
            <person name="Sanz S."/>
            <person name="Lopez-Calleja A.I."/>
            <person name="Penas-Utrilla D."/>
            <person name="Guardingo M."/>
            <person name="Garcia M.J."/>
            <person name="Vinuelas-Bayon J."/>
        </authorList>
    </citation>
    <scope>NUCLEOTIDE SEQUENCE [LARGE SCALE GENOMIC DNA]</scope>
    <source>
        <strain evidence="1">12766410_HUMS</strain>
        <strain evidence="8">HUMS_12744610</strain>
    </source>
</reference>
<comment type="caution">
    <text evidence="1">The sequence shown here is derived from an EMBL/GenBank/DDBJ whole genome shotgun (WGS) entry which is preliminary data.</text>
</comment>
<dbReference type="EMBL" id="JBGEDP010000001">
    <property type="protein sequence ID" value="MEY8017417.1"/>
    <property type="molecule type" value="Genomic_DNA"/>
</dbReference>
<dbReference type="EMBL" id="JBGEDP010000003">
    <property type="protein sequence ID" value="MEY8019077.1"/>
    <property type="molecule type" value="Genomic_DNA"/>
</dbReference>
<dbReference type="EMBL" id="JBGEDP010000001">
    <property type="protein sequence ID" value="MEY8017413.1"/>
    <property type="molecule type" value="Genomic_DNA"/>
</dbReference>
<protein>
    <recommendedName>
        <fullName evidence="9">Transposase</fullName>
    </recommendedName>
</protein>
<dbReference type="EMBL" id="JBGEDP010000001">
    <property type="protein sequence ID" value="MEY8017453.1"/>
    <property type="molecule type" value="Genomic_DNA"/>
</dbReference>
<dbReference type="SUPFAM" id="SSF48295">
    <property type="entry name" value="TrpR-like"/>
    <property type="match status" value="1"/>
</dbReference>
<sequence length="109" mass="11995">MPESNESGRRRPMKLSAETKWEIFLQVTAGEISQAEAARRWAVDVSTVIGIRRTVKDAALAALARKPGRPGRQRDWQLEAARSEIAQLTEAVKAQAIELAVVRGKSGWG</sequence>
<dbReference type="EMBL" id="JBGEDP010000001">
    <property type="protein sequence ID" value="MEY8016899.1"/>
    <property type="molecule type" value="Genomic_DNA"/>
</dbReference>
<evidence type="ECO:0000313" key="8">
    <source>
        <dbReference type="Proteomes" id="UP001564760"/>
    </source>
</evidence>
<evidence type="ECO:0000313" key="3">
    <source>
        <dbReference type="EMBL" id="MEY8017417.1"/>
    </source>
</evidence>